<name>G7KNR3_MEDTR</name>
<dbReference type="PANTHER" id="PTHR47481:SF9">
    <property type="entry name" value="RETROTRANSPOSON GAG DOMAIN-CONTAINING PROTEIN"/>
    <property type="match status" value="1"/>
</dbReference>
<organism evidence="1 3">
    <name type="scientific">Medicago truncatula</name>
    <name type="common">Barrel medic</name>
    <name type="synonym">Medicago tribuloides</name>
    <dbReference type="NCBI Taxonomy" id="3880"/>
    <lineage>
        <taxon>Eukaryota</taxon>
        <taxon>Viridiplantae</taxon>
        <taxon>Streptophyta</taxon>
        <taxon>Embryophyta</taxon>
        <taxon>Tracheophyta</taxon>
        <taxon>Spermatophyta</taxon>
        <taxon>Magnoliopsida</taxon>
        <taxon>eudicotyledons</taxon>
        <taxon>Gunneridae</taxon>
        <taxon>Pentapetalae</taxon>
        <taxon>rosids</taxon>
        <taxon>fabids</taxon>
        <taxon>Fabales</taxon>
        <taxon>Fabaceae</taxon>
        <taxon>Papilionoideae</taxon>
        <taxon>50 kb inversion clade</taxon>
        <taxon>NPAAA clade</taxon>
        <taxon>Hologalegina</taxon>
        <taxon>IRL clade</taxon>
        <taxon>Trifolieae</taxon>
        <taxon>Medicago</taxon>
    </lineage>
</organism>
<reference evidence="1 3" key="1">
    <citation type="journal article" date="2011" name="Nature">
        <title>The Medicago genome provides insight into the evolution of rhizobial symbioses.</title>
        <authorList>
            <person name="Young N.D."/>
            <person name="Debelle F."/>
            <person name="Oldroyd G.E."/>
            <person name="Geurts R."/>
            <person name="Cannon S.B."/>
            <person name="Udvardi M.K."/>
            <person name="Benedito V.A."/>
            <person name="Mayer K.F."/>
            <person name="Gouzy J."/>
            <person name="Schoof H."/>
            <person name="Van de Peer Y."/>
            <person name="Proost S."/>
            <person name="Cook D.R."/>
            <person name="Meyers B.C."/>
            <person name="Spannagl M."/>
            <person name="Cheung F."/>
            <person name="De Mita S."/>
            <person name="Krishnakumar V."/>
            <person name="Gundlach H."/>
            <person name="Zhou S."/>
            <person name="Mudge J."/>
            <person name="Bharti A.K."/>
            <person name="Murray J.D."/>
            <person name="Naoumkina M.A."/>
            <person name="Rosen B."/>
            <person name="Silverstein K.A."/>
            <person name="Tang H."/>
            <person name="Rombauts S."/>
            <person name="Zhao P.X."/>
            <person name="Zhou P."/>
            <person name="Barbe V."/>
            <person name="Bardou P."/>
            <person name="Bechner M."/>
            <person name="Bellec A."/>
            <person name="Berger A."/>
            <person name="Berges H."/>
            <person name="Bidwell S."/>
            <person name="Bisseling T."/>
            <person name="Choisne N."/>
            <person name="Couloux A."/>
            <person name="Denny R."/>
            <person name="Deshpande S."/>
            <person name="Dai X."/>
            <person name="Doyle J.J."/>
            <person name="Dudez A.M."/>
            <person name="Farmer A.D."/>
            <person name="Fouteau S."/>
            <person name="Franken C."/>
            <person name="Gibelin C."/>
            <person name="Gish J."/>
            <person name="Goldstein S."/>
            <person name="Gonzalez A.J."/>
            <person name="Green P.J."/>
            <person name="Hallab A."/>
            <person name="Hartog M."/>
            <person name="Hua A."/>
            <person name="Humphray S.J."/>
            <person name="Jeong D.H."/>
            <person name="Jing Y."/>
            <person name="Jocker A."/>
            <person name="Kenton S.M."/>
            <person name="Kim D.J."/>
            <person name="Klee K."/>
            <person name="Lai H."/>
            <person name="Lang C."/>
            <person name="Lin S."/>
            <person name="Macmil S.L."/>
            <person name="Magdelenat G."/>
            <person name="Matthews L."/>
            <person name="McCorrison J."/>
            <person name="Monaghan E.L."/>
            <person name="Mun J.H."/>
            <person name="Najar F.Z."/>
            <person name="Nicholson C."/>
            <person name="Noirot C."/>
            <person name="O'Bleness M."/>
            <person name="Paule C.R."/>
            <person name="Poulain J."/>
            <person name="Prion F."/>
            <person name="Qin B."/>
            <person name="Qu C."/>
            <person name="Retzel E.F."/>
            <person name="Riddle C."/>
            <person name="Sallet E."/>
            <person name="Samain S."/>
            <person name="Samson N."/>
            <person name="Sanders I."/>
            <person name="Saurat O."/>
            <person name="Scarpelli C."/>
            <person name="Schiex T."/>
            <person name="Segurens B."/>
            <person name="Severin A.J."/>
            <person name="Sherrier D.J."/>
            <person name="Shi R."/>
            <person name="Sims S."/>
            <person name="Singer S.R."/>
            <person name="Sinharoy S."/>
            <person name="Sterck L."/>
            <person name="Viollet A."/>
            <person name="Wang B.B."/>
            <person name="Wang K."/>
            <person name="Wang M."/>
            <person name="Wang X."/>
            <person name="Warfsmann J."/>
            <person name="Weissenbach J."/>
            <person name="White D.D."/>
            <person name="White J.D."/>
            <person name="Wiley G.B."/>
            <person name="Wincker P."/>
            <person name="Xing Y."/>
            <person name="Yang L."/>
            <person name="Yao Z."/>
            <person name="Ying F."/>
            <person name="Zhai J."/>
            <person name="Zhou L."/>
            <person name="Zuber A."/>
            <person name="Denarie J."/>
            <person name="Dixon R.A."/>
            <person name="May G.D."/>
            <person name="Schwartz D.C."/>
            <person name="Rogers J."/>
            <person name="Quetier F."/>
            <person name="Town C.D."/>
            <person name="Roe B.A."/>
        </authorList>
    </citation>
    <scope>NUCLEOTIDE SEQUENCE [LARGE SCALE GENOMIC DNA]</scope>
    <source>
        <strain evidence="1">A17</strain>
        <strain evidence="2 3">cv. Jemalong A17</strain>
    </source>
</reference>
<gene>
    <name evidence="1" type="ordered locus">MTR_6g061630</name>
</gene>
<evidence type="ECO:0000313" key="3">
    <source>
        <dbReference type="Proteomes" id="UP000002051"/>
    </source>
</evidence>
<reference evidence="2" key="3">
    <citation type="submission" date="2015-04" db="UniProtKB">
        <authorList>
            <consortium name="EnsemblPlants"/>
        </authorList>
    </citation>
    <scope>IDENTIFICATION</scope>
    <source>
        <strain evidence="2">cv. Jemalong A17</strain>
    </source>
</reference>
<proteinExistence type="predicted"/>
<keyword evidence="3" id="KW-1185">Reference proteome</keyword>
<dbReference type="AlphaFoldDB" id="G7KNR3"/>
<dbReference type="EnsemblPlants" id="AES75897">
    <property type="protein sequence ID" value="AES75897"/>
    <property type="gene ID" value="MTR_6g061630"/>
</dbReference>
<protein>
    <submittedName>
        <fullName evidence="1 2">Uncharacterized protein</fullName>
    </submittedName>
</protein>
<sequence length="80" mass="8947">MDSADTLRVALLEFKQPFNNRSRSCVISLKEHLSSISKGMQYVSSYLHSIESIRDELSLIGHPLDDLDLVIFALDGLPSL</sequence>
<dbReference type="HOGENOM" id="CLU_2593436_0_0_1"/>
<reference evidence="1 3" key="2">
    <citation type="journal article" date="2014" name="BMC Genomics">
        <title>An improved genome release (version Mt4.0) for the model legume Medicago truncatula.</title>
        <authorList>
            <person name="Tang H."/>
            <person name="Krishnakumar V."/>
            <person name="Bidwell S."/>
            <person name="Rosen B."/>
            <person name="Chan A."/>
            <person name="Zhou S."/>
            <person name="Gentzbittel L."/>
            <person name="Childs K.L."/>
            <person name="Yandell M."/>
            <person name="Gundlach H."/>
            <person name="Mayer K.F."/>
            <person name="Schwartz D.C."/>
            <person name="Town C.D."/>
        </authorList>
    </citation>
    <scope>GENOME REANNOTATION</scope>
    <source>
        <strain evidence="2 3">cv. Jemalong A17</strain>
    </source>
</reference>
<dbReference type="PaxDb" id="3880-AES75897"/>
<evidence type="ECO:0000313" key="2">
    <source>
        <dbReference type="EnsemblPlants" id="AES75897"/>
    </source>
</evidence>
<evidence type="ECO:0000313" key="1">
    <source>
        <dbReference type="EMBL" id="AES75897.2"/>
    </source>
</evidence>
<dbReference type="EMBL" id="CM001222">
    <property type="protein sequence ID" value="AES75897.2"/>
    <property type="molecule type" value="Genomic_DNA"/>
</dbReference>
<accession>A0A0C3VWZ9</accession>
<dbReference type="Proteomes" id="UP000002051">
    <property type="component" value="Chromosome 6"/>
</dbReference>
<accession>G7KNR3</accession>
<dbReference type="PANTHER" id="PTHR47481">
    <property type="match status" value="1"/>
</dbReference>